<name>A0A6C0AHE9_9ZZZZ</name>
<protein>
    <submittedName>
        <fullName evidence="1">Uncharacterized protein</fullName>
    </submittedName>
</protein>
<proteinExistence type="predicted"/>
<evidence type="ECO:0000313" key="1">
    <source>
        <dbReference type="EMBL" id="QHS79152.1"/>
    </source>
</evidence>
<reference evidence="1" key="1">
    <citation type="journal article" date="2020" name="Nature">
        <title>Giant virus diversity and host interactions through global metagenomics.</title>
        <authorList>
            <person name="Schulz F."/>
            <person name="Roux S."/>
            <person name="Paez-Espino D."/>
            <person name="Jungbluth S."/>
            <person name="Walsh D.A."/>
            <person name="Denef V.J."/>
            <person name="McMahon K.D."/>
            <person name="Konstantinidis K.T."/>
            <person name="Eloe-Fadrosh E.A."/>
            <person name="Kyrpides N.C."/>
            <person name="Woyke T."/>
        </authorList>
    </citation>
    <scope>NUCLEOTIDE SEQUENCE</scope>
    <source>
        <strain evidence="1">GVMAG-S-1035118-87</strain>
    </source>
</reference>
<sequence>MAVYENWRICQIHVAGIIQGHNRHVSESLVAKQRQRGWASSQEAFDEVTEWTLYGRMWLMKAPTFHVHANRRPPLIPPKDGMYADNYWKWYSHQIQWMNG</sequence>
<accession>A0A6C0AHE9</accession>
<organism evidence="1">
    <name type="scientific">viral metagenome</name>
    <dbReference type="NCBI Taxonomy" id="1070528"/>
    <lineage>
        <taxon>unclassified sequences</taxon>
        <taxon>metagenomes</taxon>
        <taxon>organismal metagenomes</taxon>
    </lineage>
</organism>
<dbReference type="EMBL" id="MN740626">
    <property type="protein sequence ID" value="QHS79152.1"/>
    <property type="molecule type" value="Genomic_DNA"/>
</dbReference>
<dbReference type="AlphaFoldDB" id="A0A6C0AHE9"/>